<protein>
    <submittedName>
        <fullName evidence="1">Uncharacterized protein</fullName>
    </submittedName>
</protein>
<dbReference type="AlphaFoldDB" id="A0A176W621"/>
<evidence type="ECO:0000313" key="2">
    <source>
        <dbReference type="Proteomes" id="UP000077202"/>
    </source>
</evidence>
<accession>A0A176W621</accession>
<dbReference type="EMBL" id="LVLJ01001709">
    <property type="protein sequence ID" value="OAE28530.1"/>
    <property type="molecule type" value="Genomic_DNA"/>
</dbReference>
<sequence>MTSAAHPERARRFRIHPVRAAYYIANVAQRLRESAAFYCAAFGQLNLVLQARPLAESDSAFSACLPTSRAAVMVYSLTRPMRAPDWQRKGHARRDRGRAAAFDESVLWSQGWMKRRGWGWGWVTLSSVGALGSLISDPLCAFQRVGPTATRSVPHSQGACRQESTTFLGLWPSDHATPFRKLRPVESDVRRVAHLMSQPTA</sequence>
<organism evidence="1 2">
    <name type="scientific">Marchantia polymorpha subsp. ruderalis</name>
    <dbReference type="NCBI Taxonomy" id="1480154"/>
    <lineage>
        <taxon>Eukaryota</taxon>
        <taxon>Viridiplantae</taxon>
        <taxon>Streptophyta</taxon>
        <taxon>Embryophyta</taxon>
        <taxon>Marchantiophyta</taxon>
        <taxon>Marchantiopsida</taxon>
        <taxon>Marchantiidae</taxon>
        <taxon>Marchantiales</taxon>
        <taxon>Marchantiaceae</taxon>
        <taxon>Marchantia</taxon>
    </lineage>
</organism>
<name>A0A176W621_MARPO</name>
<proteinExistence type="predicted"/>
<reference evidence="1" key="1">
    <citation type="submission" date="2016-03" db="EMBL/GenBank/DDBJ databases">
        <title>Mechanisms controlling the formation of the plant cell surface in tip-growing cells are functionally conserved among land plants.</title>
        <authorList>
            <person name="Honkanen S."/>
            <person name="Jones V.A."/>
            <person name="Morieri G."/>
            <person name="Champion C."/>
            <person name="Hetherington A.J."/>
            <person name="Kelly S."/>
            <person name="Saint-Marcoux D."/>
            <person name="Proust H."/>
            <person name="Prescott H."/>
            <person name="Dolan L."/>
        </authorList>
    </citation>
    <scope>NUCLEOTIDE SEQUENCE [LARGE SCALE GENOMIC DNA]</scope>
    <source>
        <tissue evidence="1">Whole gametophyte</tissue>
    </source>
</reference>
<comment type="caution">
    <text evidence="1">The sequence shown here is derived from an EMBL/GenBank/DDBJ whole genome shotgun (WGS) entry which is preliminary data.</text>
</comment>
<gene>
    <name evidence="1" type="ORF">AXG93_2175s1130</name>
</gene>
<keyword evidence="2" id="KW-1185">Reference proteome</keyword>
<dbReference type="Proteomes" id="UP000077202">
    <property type="component" value="Unassembled WGS sequence"/>
</dbReference>
<evidence type="ECO:0000313" key="1">
    <source>
        <dbReference type="EMBL" id="OAE28530.1"/>
    </source>
</evidence>